<reference evidence="3 4" key="1">
    <citation type="submission" date="2020-08" db="EMBL/GenBank/DDBJ databases">
        <title>Genomic Encyclopedia of Type Strains, Phase IV (KMG-IV): sequencing the most valuable type-strain genomes for metagenomic binning, comparative biology and taxonomic classification.</title>
        <authorList>
            <person name="Goeker M."/>
        </authorList>
    </citation>
    <scope>NUCLEOTIDE SEQUENCE [LARGE SCALE GENOMIC DNA]</scope>
    <source>
        <strain evidence="3 4">DSM 104969</strain>
    </source>
</reference>
<dbReference type="EMBL" id="JACIEP010000017">
    <property type="protein sequence ID" value="MBB4037762.1"/>
    <property type="molecule type" value="Genomic_DNA"/>
</dbReference>
<feature type="signal peptide" evidence="1">
    <location>
        <begin position="1"/>
        <end position="21"/>
    </location>
</feature>
<keyword evidence="4" id="KW-1185">Reference proteome</keyword>
<dbReference type="GO" id="GO:0000175">
    <property type="term" value="F:3'-5'-RNA exonuclease activity"/>
    <property type="evidence" value="ECO:0007669"/>
    <property type="project" value="TreeGrafter"/>
</dbReference>
<evidence type="ECO:0000313" key="4">
    <source>
        <dbReference type="Proteomes" id="UP000555103"/>
    </source>
</evidence>
<keyword evidence="3" id="KW-0378">Hydrolase</keyword>
<dbReference type="SUPFAM" id="SSF56219">
    <property type="entry name" value="DNase I-like"/>
    <property type="match status" value="1"/>
</dbReference>
<comment type="caution">
    <text evidence="3">The sequence shown here is derived from an EMBL/GenBank/DDBJ whole genome shotgun (WGS) entry which is preliminary data.</text>
</comment>
<protein>
    <submittedName>
        <fullName evidence="3">Endonuclease/exonuclease/phosphatase family metal-dependent hydrolase</fullName>
    </submittedName>
</protein>
<accession>A0A840CZD0</accession>
<dbReference type="AlphaFoldDB" id="A0A840CZD0"/>
<dbReference type="Proteomes" id="UP000555103">
    <property type="component" value="Unassembled WGS sequence"/>
</dbReference>
<keyword evidence="3" id="KW-0269">Exonuclease</keyword>
<dbReference type="PANTHER" id="PTHR12121:SF36">
    <property type="entry name" value="ENDONUCLEASE_EXONUCLEASE_PHOSPHATASE DOMAIN-CONTAINING PROTEIN"/>
    <property type="match status" value="1"/>
</dbReference>
<dbReference type="PANTHER" id="PTHR12121">
    <property type="entry name" value="CARBON CATABOLITE REPRESSOR PROTEIN 4"/>
    <property type="match status" value="1"/>
</dbReference>
<gene>
    <name evidence="3" type="ORF">GGR21_003683</name>
</gene>
<dbReference type="InterPro" id="IPR005135">
    <property type="entry name" value="Endo/exonuclease/phosphatase"/>
</dbReference>
<proteinExistence type="predicted"/>
<dbReference type="CDD" id="cd09083">
    <property type="entry name" value="EEP-1"/>
    <property type="match status" value="1"/>
</dbReference>
<dbReference type="InterPro" id="IPR036691">
    <property type="entry name" value="Endo/exonu/phosph_ase_sf"/>
</dbReference>
<dbReference type="Pfam" id="PF03372">
    <property type="entry name" value="Exo_endo_phos"/>
    <property type="match status" value="1"/>
</dbReference>
<name>A0A840CZD0_9BACT</name>
<keyword evidence="1" id="KW-0732">Signal</keyword>
<organism evidence="3 4">
    <name type="scientific">Dysgonomonas hofstadii</name>
    <dbReference type="NCBI Taxonomy" id="637886"/>
    <lineage>
        <taxon>Bacteria</taxon>
        <taxon>Pseudomonadati</taxon>
        <taxon>Bacteroidota</taxon>
        <taxon>Bacteroidia</taxon>
        <taxon>Bacteroidales</taxon>
        <taxon>Dysgonomonadaceae</taxon>
        <taxon>Dysgonomonas</taxon>
    </lineage>
</organism>
<evidence type="ECO:0000256" key="1">
    <source>
        <dbReference type="SAM" id="SignalP"/>
    </source>
</evidence>
<feature type="domain" description="Endonuclease/exonuclease/phosphatase" evidence="2">
    <location>
        <begin position="28"/>
        <end position="295"/>
    </location>
</feature>
<dbReference type="GO" id="GO:0004519">
    <property type="term" value="F:endonuclease activity"/>
    <property type="evidence" value="ECO:0007669"/>
    <property type="project" value="UniProtKB-KW"/>
</dbReference>
<feature type="chain" id="PRO_5032778679" evidence="1">
    <location>
        <begin position="22"/>
        <end position="306"/>
    </location>
</feature>
<dbReference type="Gene3D" id="3.60.10.10">
    <property type="entry name" value="Endonuclease/exonuclease/phosphatase"/>
    <property type="match status" value="1"/>
</dbReference>
<sequence length="306" mass="35233">MMKKSVFTLVFVFFSIYIANAQDLVVGTYNVRNDNQGDAEKGNGWEQRCPVISQLILFNDFDLVGTQEVKHNQLEDLLRELPQYSHVGVGRDDGETKGEYAPIFYKKDRFELLKSGNFWLAEETGYPNKGWDAALPRICSWGYFKDRKKKKKIWFFNLHMDHVGVEARRQSARLVLDKTKEMCGKDAVILTGDFNVDQTHKSYELLATSGILADSYEKARTRYALNGTFNAFKSNLMTNSRIDHVFVSDKFSVDRYGVLTDSYRTPKKDSKEIHVGDFPKEVFSVDSENRLPSDHFPVKVILSYNK</sequence>
<keyword evidence="3" id="KW-0255">Endonuclease</keyword>
<evidence type="ECO:0000313" key="3">
    <source>
        <dbReference type="EMBL" id="MBB4037762.1"/>
    </source>
</evidence>
<keyword evidence="3" id="KW-0540">Nuclease</keyword>
<evidence type="ECO:0000259" key="2">
    <source>
        <dbReference type="Pfam" id="PF03372"/>
    </source>
</evidence>
<dbReference type="InterPro" id="IPR050410">
    <property type="entry name" value="CCR4/nocturin_mRNA_transcr"/>
</dbReference>